<dbReference type="PRINTS" id="PR00344">
    <property type="entry name" value="BCTRLSENSOR"/>
</dbReference>
<dbReference type="SMART" id="SM00388">
    <property type="entry name" value="HisKA"/>
    <property type="match status" value="1"/>
</dbReference>
<dbReference type="Gene3D" id="1.10.287.130">
    <property type="match status" value="1"/>
</dbReference>
<dbReference type="InterPro" id="IPR036890">
    <property type="entry name" value="HATPase_C_sf"/>
</dbReference>
<dbReference type="InterPro" id="IPR013656">
    <property type="entry name" value="PAS_4"/>
</dbReference>
<dbReference type="Gene3D" id="3.40.50.2300">
    <property type="match status" value="1"/>
</dbReference>
<feature type="domain" description="PAC" evidence="11">
    <location>
        <begin position="349"/>
        <end position="403"/>
    </location>
</feature>
<dbReference type="EC" id="2.7.13.3" evidence="2"/>
<dbReference type="InterPro" id="IPR052162">
    <property type="entry name" value="Sensor_kinase/Photoreceptor"/>
</dbReference>
<dbReference type="Proteomes" id="UP000315235">
    <property type="component" value="Unassembled WGS sequence"/>
</dbReference>
<dbReference type="SMART" id="SM00448">
    <property type="entry name" value="REC"/>
    <property type="match status" value="1"/>
</dbReference>
<dbReference type="InterPro" id="IPR036097">
    <property type="entry name" value="HisK_dim/P_sf"/>
</dbReference>
<dbReference type="InterPro" id="IPR003594">
    <property type="entry name" value="HATPase_dom"/>
</dbReference>
<feature type="domain" description="PAS" evidence="10">
    <location>
        <begin position="404"/>
        <end position="474"/>
    </location>
</feature>
<evidence type="ECO:0000256" key="2">
    <source>
        <dbReference type="ARBA" id="ARBA00012438"/>
    </source>
</evidence>
<keyword evidence="5" id="KW-0418">Kinase</keyword>
<dbReference type="PROSITE" id="PS50110">
    <property type="entry name" value="RESPONSE_REGULATORY"/>
    <property type="match status" value="1"/>
</dbReference>
<dbReference type="SUPFAM" id="SSF52172">
    <property type="entry name" value="CheY-like"/>
    <property type="match status" value="1"/>
</dbReference>
<feature type="coiled-coil region" evidence="7">
    <location>
        <begin position="6"/>
        <end position="33"/>
    </location>
</feature>
<dbReference type="InterPro" id="IPR000014">
    <property type="entry name" value="PAS"/>
</dbReference>
<dbReference type="InterPro" id="IPR004358">
    <property type="entry name" value="Sig_transdc_His_kin-like_C"/>
</dbReference>
<dbReference type="PROSITE" id="PS50113">
    <property type="entry name" value="PAC"/>
    <property type="match status" value="4"/>
</dbReference>
<evidence type="ECO:0000259" key="9">
    <source>
        <dbReference type="PROSITE" id="PS50110"/>
    </source>
</evidence>
<evidence type="ECO:0000313" key="12">
    <source>
        <dbReference type="EMBL" id="TRX74789.1"/>
    </source>
</evidence>
<dbReference type="Pfam" id="PF08447">
    <property type="entry name" value="PAS_3"/>
    <property type="match status" value="1"/>
</dbReference>
<dbReference type="CDD" id="cd00130">
    <property type="entry name" value="PAS"/>
    <property type="match status" value="4"/>
</dbReference>
<dbReference type="Pfam" id="PF00072">
    <property type="entry name" value="Response_reg"/>
    <property type="match status" value="1"/>
</dbReference>
<dbReference type="InterPro" id="IPR013767">
    <property type="entry name" value="PAS_fold"/>
</dbReference>
<dbReference type="SMART" id="SM00387">
    <property type="entry name" value="HATPase_c"/>
    <property type="match status" value="1"/>
</dbReference>
<evidence type="ECO:0000256" key="1">
    <source>
        <dbReference type="ARBA" id="ARBA00000085"/>
    </source>
</evidence>
<dbReference type="CDD" id="cd00082">
    <property type="entry name" value="HisKA"/>
    <property type="match status" value="1"/>
</dbReference>
<dbReference type="PROSITE" id="PS50109">
    <property type="entry name" value="HIS_KIN"/>
    <property type="match status" value="1"/>
</dbReference>
<dbReference type="Pfam" id="PF00512">
    <property type="entry name" value="HisKA"/>
    <property type="match status" value="1"/>
</dbReference>
<dbReference type="InterPro" id="IPR003661">
    <property type="entry name" value="HisK_dim/P_dom"/>
</dbReference>
<dbReference type="SMART" id="SM00086">
    <property type="entry name" value="PAC"/>
    <property type="match status" value="5"/>
</dbReference>
<dbReference type="Gene3D" id="3.30.450.20">
    <property type="entry name" value="PAS domain"/>
    <property type="match status" value="5"/>
</dbReference>
<dbReference type="InterPro" id="IPR001789">
    <property type="entry name" value="Sig_transdc_resp-reg_receiver"/>
</dbReference>
<evidence type="ECO:0000256" key="5">
    <source>
        <dbReference type="ARBA" id="ARBA00022777"/>
    </source>
</evidence>
<comment type="catalytic activity">
    <reaction evidence="1">
        <text>ATP + protein L-histidine = ADP + protein N-phospho-L-histidine.</text>
        <dbReference type="EC" id="2.7.13.3"/>
    </reaction>
</comment>
<dbReference type="OrthoDB" id="9770473at2"/>
<dbReference type="InterPro" id="IPR035965">
    <property type="entry name" value="PAS-like_dom_sf"/>
</dbReference>
<dbReference type="InterPro" id="IPR000700">
    <property type="entry name" value="PAS-assoc_C"/>
</dbReference>
<accession>A0A553GZ53</accession>
<dbReference type="Gene3D" id="3.30.565.10">
    <property type="entry name" value="Histidine kinase-like ATPase, C-terminal domain"/>
    <property type="match status" value="1"/>
</dbReference>
<dbReference type="GO" id="GO:0006355">
    <property type="term" value="P:regulation of DNA-templated transcription"/>
    <property type="evidence" value="ECO:0007669"/>
    <property type="project" value="InterPro"/>
</dbReference>
<dbReference type="CDD" id="cd18161">
    <property type="entry name" value="REC_hyHK_blue-like"/>
    <property type="match status" value="1"/>
</dbReference>
<dbReference type="PROSITE" id="PS50112">
    <property type="entry name" value="PAS"/>
    <property type="match status" value="1"/>
</dbReference>
<comment type="caution">
    <text evidence="12">The sequence shown here is derived from an EMBL/GenBank/DDBJ whole genome shotgun (WGS) entry which is preliminary data.</text>
</comment>
<evidence type="ECO:0000313" key="13">
    <source>
        <dbReference type="Proteomes" id="UP000315235"/>
    </source>
</evidence>
<dbReference type="NCBIfam" id="TIGR00229">
    <property type="entry name" value="sensory_box"/>
    <property type="match status" value="5"/>
</dbReference>
<dbReference type="InterPro" id="IPR005467">
    <property type="entry name" value="His_kinase_dom"/>
</dbReference>
<feature type="domain" description="PAC" evidence="11">
    <location>
        <begin position="477"/>
        <end position="529"/>
    </location>
</feature>
<dbReference type="SUPFAM" id="SSF55874">
    <property type="entry name" value="ATPase domain of HSP90 chaperone/DNA topoisomerase II/histidine kinase"/>
    <property type="match status" value="1"/>
</dbReference>
<gene>
    <name evidence="12" type="ORF">FM069_09625</name>
</gene>
<feature type="domain" description="PAC" evidence="11">
    <location>
        <begin position="97"/>
        <end position="152"/>
    </location>
</feature>
<keyword evidence="7" id="KW-0175">Coiled coil</keyword>
<evidence type="ECO:0000256" key="3">
    <source>
        <dbReference type="ARBA" id="ARBA00022553"/>
    </source>
</evidence>
<feature type="coiled-coil region" evidence="7">
    <location>
        <begin position="520"/>
        <end position="551"/>
    </location>
</feature>
<evidence type="ECO:0000259" key="11">
    <source>
        <dbReference type="PROSITE" id="PS50113"/>
    </source>
</evidence>
<feature type="modified residue" description="4-aspartylphosphate" evidence="6">
    <location>
        <position position="979"/>
    </location>
</feature>
<dbReference type="SUPFAM" id="SSF55785">
    <property type="entry name" value="PYP-like sensor domain (PAS domain)"/>
    <property type="match status" value="5"/>
</dbReference>
<dbReference type="SUPFAM" id="SSF47384">
    <property type="entry name" value="Homodimeric domain of signal transducing histidine kinase"/>
    <property type="match status" value="1"/>
</dbReference>
<dbReference type="InterPro" id="IPR011006">
    <property type="entry name" value="CheY-like_superfamily"/>
</dbReference>
<dbReference type="EMBL" id="VJOY01000006">
    <property type="protein sequence ID" value="TRX74789.1"/>
    <property type="molecule type" value="Genomic_DNA"/>
</dbReference>
<evidence type="ECO:0000259" key="10">
    <source>
        <dbReference type="PROSITE" id="PS50112"/>
    </source>
</evidence>
<sequence>MPDTELERLRRRLDALETENARLRADADRHRALFANTLDVALLVTDREGSIVDCNGGAERLFRRAAPDLLGQPLAFCDPLEQRQAGGCAEECQRALNEGRVQGERWYLRDDGPFWASGETLALRDGEGRHLGFLKVLRDQTDQRQATEAQRADAEFLRGVLASSDDCIKVLELDGTLLFMSEGGRRALQLAPGNDLRGRPWLDFWPQDTAVAREALETARAGGVGQFQGLARFADGDSSWWDVRVTPILGANGQPQRLLAVSRNVTATRAAEQALQEAQGLNQLILGSSRDCIVVLDLEGRLRFISPGGVEAMEIRDPEALVGRSWLQTWKGRDYEAACAAVAEARAGRIGRFQGFRPTEAGTPKWWDLMISPLAGAEDGTAQLVSVGRDITERVRVETALRESEARLAAIFAQAAVGLSERSLDGRFLRANTELCRILGLSHEQVLAATGAQVTHPEDLAKSAAAFEQVLVSERPVIMEKRYVQPDGSIVWTHSSLSRLDDEQGRPRAVLTVTVDLTERIVAEERLRASEAQLRELAETLEQRVEARTRERDLVWQTSPDMLCTARPDGHFVTLNPAWERTLGWDEATIKAQRFSALVHPDDLAVSEQAMHALTCETTVTAFENRYRHRDGSYRWFSWNAVPRDGLIYATVRDVTPVKEQAAALREAQERLHQSQKMEAVGQLTGGLAHDFNNLLTGIIGSLDLLHTRIDQGRVDGLGRYVDAALASANRAAALTHRLLAFSRRQTLDPKPTRANSLIHEMEELIRRTVGPQIELHTEAARDLWTILCDPNQLENALLNLCINARDAMPDGGQLLIETANVHLGEGDLPAGPYVAIAVSDTGTGMSAEVAARAFDPFFTTKPLGMGTGLGLSMIYGFAKQSGGLANIQSVPGAGTRVCLYLPRHLGDSEEETVPDAFTEAPRADAGQTVLVVDDEPAIRMLIGEVLEELGYATLEAADGAAGLGALQSDQRIDLLISDVGLPGGMNGRQMADAARQLRPALKVLFITGYAESAVIGQGDLEPGMHVLTKPFSLDMLATRVRAILLDA</sequence>
<evidence type="ECO:0000256" key="7">
    <source>
        <dbReference type="SAM" id="Coils"/>
    </source>
</evidence>
<dbReference type="GO" id="GO:0000155">
    <property type="term" value="F:phosphorelay sensor kinase activity"/>
    <property type="evidence" value="ECO:0007669"/>
    <property type="project" value="InterPro"/>
</dbReference>
<protein>
    <recommendedName>
        <fullName evidence="2">histidine kinase</fullName>
        <ecNumber evidence="2">2.7.13.3</ecNumber>
    </recommendedName>
</protein>
<proteinExistence type="predicted"/>
<evidence type="ECO:0000256" key="6">
    <source>
        <dbReference type="PROSITE-ProRule" id="PRU00169"/>
    </source>
</evidence>
<dbReference type="Pfam" id="PF00989">
    <property type="entry name" value="PAS"/>
    <property type="match status" value="1"/>
</dbReference>
<dbReference type="InterPro" id="IPR001610">
    <property type="entry name" value="PAC"/>
</dbReference>
<reference evidence="12 13" key="1">
    <citation type="submission" date="2019-07" db="EMBL/GenBank/DDBJ databases">
        <title>Pseudomonas mangiferae sp. nov., isolated from bark of mango tree in Thailand.</title>
        <authorList>
            <person name="Srisuk N."/>
            <person name="Anurat P."/>
        </authorList>
    </citation>
    <scope>NUCLEOTIDE SEQUENCE [LARGE SCALE GENOMIC DNA]</scope>
    <source>
        <strain evidence="12 13">DMKU_BBB3-04</strain>
    </source>
</reference>
<dbReference type="SMART" id="SM00091">
    <property type="entry name" value="PAS"/>
    <property type="match status" value="5"/>
</dbReference>
<feature type="domain" description="PAC" evidence="11">
    <location>
        <begin position="223"/>
        <end position="277"/>
    </location>
</feature>
<dbReference type="Pfam" id="PF02518">
    <property type="entry name" value="HATPase_c"/>
    <property type="match status" value="1"/>
</dbReference>
<dbReference type="PANTHER" id="PTHR43304">
    <property type="entry name" value="PHYTOCHROME-LIKE PROTEIN CPH1"/>
    <property type="match status" value="1"/>
</dbReference>
<name>A0A553GZ53_9PSED</name>
<dbReference type="Pfam" id="PF08448">
    <property type="entry name" value="PAS_4"/>
    <property type="match status" value="3"/>
</dbReference>
<dbReference type="AlphaFoldDB" id="A0A553GZ53"/>
<evidence type="ECO:0000256" key="4">
    <source>
        <dbReference type="ARBA" id="ARBA00022679"/>
    </source>
</evidence>
<feature type="domain" description="Histidine kinase" evidence="8">
    <location>
        <begin position="687"/>
        <end position="906"/>
    </location>
</feature>
<evidence type="ECO:0000259" key="8">
    <source>
        <dbReference type="PROSITE" id="PS50109"/>
    </source>
</evidence>
<organism evidence="12 13">
    <name type="scientific">Pseudomonas mangiferae</name>
    <dbReference type="NCBI Taxonomy" id="2593654"/>
    <lineage>
        <taxon>Bacteria</taxon>
        <taxon>Pseudomonadati</taxon>
        <taxon>Pseudomonadota</taxon>
        <taxon>Gammaproteobacteria</taxon>
        <taxon>Pseudomonadales</taxon>
        <taxon>Pseudomonadaceae</taxon>
        <taxon>Pseudomonas</taxon>
    </lineage>
</organism>
<keyword evidence="4" id="KW-0808">Transferase</keyword>
<feature type="domain" description="Response regulatory" evidence="9">
    <location>
        <begin position="929"/>
        <end position="1045"/>
    </location>
</feature>
<dbReference type="RefSeq" id="WP_143488091.1">
    <property type="nucleotide sequence ID" value="NZ_VJOY01000006.1"/>
</dbReference>
<dbReference type="PANTHER" id="PTHR43304:SF1">
    <property type="entry name" value="PAC DOMAIN-CONTAINING PROTEIN"/>
    <property type="match status" value="1"/>
</dbReference>
<keyword evidence="3 6" id="KW-0597">Phosphoprotein</keyword>
<keyword evidence="13" id="KW-1185">Reference proteome</keyword>
<dbReference type="InterPro" id="IPR013655">
    <property type="entry name" value="PAS_fold_3"/>
</dbReference>